<comment type="caution">
    <text evidence="1">The sequence shown here is derived from an EMBL/GenBank/DDBJ whole genome shotgun (WGS) entry which is preliminary data.</text>
</comment>
<dbReference type="EMBL" id="BSXV01003810">
    <property type="protein sequence ID" value="GME99057.1"/>
    <property type="molecule type" value="Genomic_DNA"/>
</dbReference>
<evidence type="ECO:0000313" key="2">
    <source>
        <dbReference type="Proteomes" id="UP001165101"/>
    </source>
</evidence>
<organism evidence="1 2">
    <name type="scientific">Candida boidinii</name>
    <name type="common">Yeast</name>
    <dbReference type="NCBI Taxonomy" id="5477"/>
    <lineage>
        <taxon>Eukaryota</taxon>
        <taxon>Fungi</taxon>
        <taxon>Dikarya</taxon>
        <taxon>Ascomycota</taxon>
        <taxon>Saccharomycotina</taxon>
        <taxon>Pichiomycetes</taxon>
        <taxon>Pichiales</taxon>
        <taxon>Pichiaceae</taxon>
        <taxon>Ogataea</taxon>
        <taxon>Ogataea/Candida clade</taxon>
    </lineage>
</organism>
<evidence type="ECO:0000313" key="1">
    <source>
        <dbReference type="EMBL" id="GME99057.1"/>
    </source>
</evidence>
<keyword evidence="2" id="KW-1185">Reference proteome</keyword>
<accession>A0ACB5U067</accession>
<reference evidence="1" key="1">
    <citation type="submission" date="2023-04" db="EMBL/GenBank/DDBJ databases">
        <title>Candida boidinii NBRC 1967.</title>
        <authorList>
            <person name="Ichikawa N."/>
            <person name="Sato H."/>
            <person name="Tonouchi N."/>
        </authorList>
    </citation>
    <scope>NUCLEOTIDE SEQUENCE</scope>
    <source>
        <strain evidence="1">NBRC 1967</strain>
    </source>
</reference>
<sequence>MKGSVDQDYGDEFASIDPELVTWDGHDDPEFPRNWSKKDKYVTTALIAIYTFLSPMSSSMLSPGMTKISEDFGITSAVVKSLVVSIFILAWAIFPLFSAPISEMYGRKVVLNVSIWFMLAFNIGCAFAQNTGQMLVFRFLAGCAGASPLNVGPGVIGDLYSKDDRATFLSFYALGPTLGPVIAPVIAGFIVEKQDWRWIFRVLVIANGVVAILGTLFYKETFSPTLLREKAKRLRKETGNPNLTTIFDIADGETVAGKFYVNITRPMKLLVTNPMVIGLGSFMAFVYGFMYLMIVTFPEVWGGIYGFKPDIVGLLYLPMGIGFIIGIVFWTVLINRDFHRLERQNNGVAKPEYRLPLLIHAGYGCPMSLILFGFTAQYHVHWAVPAVATGLFAFFLIDVFQTIQNYLIDMNPRFAASTAAAAATFRSIFGFTFPLFAPSMYTALKYSWGNLMFGCIGFLLGIPFPLFVLKYGERLRLWANARLEIEQAQRDAKNLARLKRINDQKINELKKTSK</sequence>
<protein>
    <submittedName>
        <fullName evidence="1">Unnamed protein product</fullName>
    </submittedName>
</protein>
<dbReference type="Proteomes" id="UP001165101">
    <property type="component" value="Unassembled WGS sequence"/>
</dbReference>
<name>A0ACB5U067_CANBO</name>
<proteinExistence type="predicted"/>
<gene>
    <name evidence="1" type="ORF">Cboi01_000517500</name>
</gene>